<sequence length="153" mass="17038">MQSTNTAHICTTRGACLNAAMTGPLIQASSLLARAPCAGEHSSIVRWSLRARAGQCPSLVVVLRGGGRARGTRKMAMTWTCAKGEEREREREREMDWGLREWARKKVLVRGTAMKLGGVSQPVPWTRRRIQKYESLIRMTFGKALRKDVSGIL</sequence>
<evidence type="ECO:0000313" key="2">
    <source>
        <dbReference type="Proteomes" id="UP001230504"/>
    </source>
</evidence>
<dbReference type="AlphaFoldDB" id="A0AAD8PS18"/>
<dbReference type="Proteomes" id="UP001230504">
    <property type="component" value="Unassembled WGS sequence"/>
</dbReference>
<keyword evidence="2" id="KW-1185">Reference proteome</keyword>
<name>A0AAD8PS18_9PEZI</name>
<dbReference type="EMBL" id="JAHLJV010000069">
    <property type="protein sequence ID" value="KAK1579192.1"/>
    <property type="molecule type" value="Genomic_DNA"/>
</dbReference>
<dbReference type="GeneID" id="85436856"/>
<evidence type="ECO:0000313" key="1">
    <source>
        <dbReference type="EMBL" id="KAK1579192.1"/>
    </source>
</evidence>
<comment type="caution">
    <text evidence="1">The sequence shown here is derived from an EMBL/GenBank/DDBJ whole genome shotgun (WGS) entry which is preliminary data.</text>
</comment>
<accession>A0AAD8PS18</accession>
<protein>
    <submittedName>
        <fullName evidence="1">Uncharacterized protein</fullName>
    </submittedName>
</protein>
<proteinExistence type="predicted"/>
<dbReference type="RefSeq" id="XP_060410343.1">
    <property type="nucleotide sequence ID" value="XM_060552616.1"/>
</dbReference>
<reference evidence="1" key="1">
    <citation type="submission" date="2021-06" db="EMBL/GenBank/DDBJ databases">
        <title>Comparative genomics, transcriptomics and evolutionary studies reveal genomic signatures of adaptation to plant cell wall in hemibiotrophic fungi.</title>
        <authorList>
            <consortium name="DOE Joint Genome Institute"/>
            <person name="Baroncelli R."/>
            <person name="Diaz J.F."/>
            <person name="Benocci T."/>
            <person name="Peng M."/>
            <person name="Battaglia E."/>
            <person name="Haridas S."/>
            <person name="Andreopoulos W."/>
            <person name="Labutti K."/>
            <person name="Pangilinan J."/>
            <person name="Floch G.L."/>
            <person name="Makela M.R."/>
            <person name="Henrissat B."/>
            <person name="Grigoriev I.V."/>
            <person name="Crouch J.A."/>
            <person name="De Vries R.P."/>
            <person name="Sukno S.A."/>
            <person name="Thon M.R."/>
        </authorList>
    </citation>
    <scope>NUCLEOTIDE SEQUENCE</scope>
    <source>
        <strain evidence="1">CBS 125086</strain>
    </source>
</reference>
<organism evidence="1 2">
    <name type="scientific">Colletotrichum navitas</name>
    <dbReference type="NCBI Taxonomy" id="681940"/>
    <lineage>
        <taxon>Eukaryota</taxon>
        <taxon>Fungi</taxon>
        <taxon>Dikarya</taxon>
        <taxon>Ascomycota</taxon>
        <taxon>Pezizomycotina</taxon>
        <taxon>Sordariomycetes</taxon>
        <taxon>Hypocreomycetidae</taxon>
        <taxon>Glomerellales</taxon>
        <taxon>Glomerellaceae</taxon>
        <taxon>Colletotrichum</taxon>
        <taxon>Colletotrichum graminicola species complex</taxon>
    </lineage>
</organism>
<gene>
    <name evidence="1" type="ORF">LY79DRAFT_346976</name>
</gene>